<dbReference type="Gene3D" id="2.40.50.140">
    <property type="entry name" value="Nucleic acid-binding proteins"/>
    <property type="match status" value="1"/>
</dbReference>
<dbReference type="InterPro" id="IPR029063">
    <property type="entry name" value="SAM-dependent_MTases_sf"/>
</dbReference>
<name>Q2LSE5_SYNAS</name>
<dbReference type="CDD" id="cd02440">
    <property type="entry name" value="AdoMet_MTases"/>
    <property type="match status" value="1"/>
</dbReference>
<feature type="domain" description="TRAM" evidence="6">
    <location>
        <begin position="22"/>
        <end position="80"/>
    </location>
</feature>
<dbReference type="InterPro" id="IPR030391">
    <property type="entry name" value="MeTrfase_TrmA_CS"/>
</dbReference>
<protein>
    <submittedName>
        <fullName evidence="7">SAM-dependent methyltransferase related to tRNA (Uracil-5-)-methyltransferase</fullName>
    </submittedName>
</protein>
<dbReference type="Proteomes" id="UP000001933">
    <property type="component" value="Chromosome"/>
</dbReference>
<evidence type="ECO:0000256" key="5">
    <source>
        <dbReference type="PROSITE-ProRule" id="PRU10015"/>
    </source>
</evidence>
<accession>Q2LSE5</accession>
<dbReference type="PANTHER" id="PTHR11061:SF30">
    <property type="entry name" value="TRNA (URACIL(54)-C(5))-METHYLTRANSFERASE"/>
    <property type="match status" value="1"/>
</dbReference>
<dbReference type="SUPFAM" id="SSF50249">
    <property type="entry name" value="Nucleic acid-binding proteins"/>
    <property type="match status" value="1"/>
</dbReference>
<comment type="similarity">
    <text evidence="4">Belongs to the class I-like SAM-binding methyltransferase superfamily. RNA M5U methyltransferase family.</text>
</comment>
<reference evidence="7 8" key="1">
    <citation type="journal article" date="2007" name="Proc. Natl. Acad. Sci. U.S.A.">
        <title>The genome of Syntrophus aciditrophicus: life at the thermodynamic limit of microbial growth.</title>
        <authorList>
            <person name="McInerney M.J."/>
            <person name="Rohlin L."/>
            <person name="Mouttaki H."/>
            <person name="Kim U."/>
            <person name="Krupp R.S."/>
            <person name="Rios-Hernandez L."/>
            <person name="Sieber J."/>
            <person name="Struchtemeyer C.G."/>
            <person name="Bhattacharyya A."/>
            <person name="Campbell J.W."/>
            <person name="Gunsalus R.P."/>
        </authorList>
    </citation>
    <scope>NUCLEOTIDE SEQUENCE [LARGE SCALE GENOMIC DNA]</scope>
    <source>
        <strain evidence="7 8">SB</strain>
    </source>
</reference>
<evidence type="ECO:0000313" key="8">
    <source>
        <dbReference type="Proteomes" id="UP000001933"/>
    </source>
</evidence>
<dbReference type="STRING" id="56780.SYN_01023"/>
<dbReference type="PROSITE" id="PS51687">
    <property type="entry name" value="SAM_MT_RNA_M5U"/>
    <property type="match status" value="1"/>
</dbReference>
<evidence type="ECO:0000256" key="1">
    <source>
        <dbReference type="ARBA" id="ARBA00022603"/>
    </source>
</evidence>
<dbReference type="Gene3D" id="3.40.50.150">
    <property type="entry name" value="Vaccinia Virus protein VP39"/>
    <property type="match status" value="2"/>
</dbReference>
<dbReference type="GO" id="GO:0070475">
    <property type="term" value="P:rRNA base methylation"/>
    <property type="evidence" value="ECO:0007669"/>
    <property type="project" value="TreeGrafter"/>
</dbReference>
<dbReference type="SUPFAM" id="SSF53335">
    <property type="entry name" value="S-adenosyl-L-methionine-dependent methyltransferases"/>
    <property type="match status" value="1"/>
</dbReference>
<dbReference type="HOGENOM" id="CLU_014689_7_0_7"/>
<dbReference type="Pfam" id="PF05958">
    <property type="entry name" value="tRNA_U5-meth_tr"/>
    <property type="match status" value="1"/>
</dbReference>
<keyword evidence="1 4" id="KW-0489">Methyltransferase</keyword>
<sequence length="429" mass="47001">MPSRMTVDSNGEKMNKKNAWKLPRIGQKVEITIESVAFGGSGIGRFAGLVIFVPFTVDGDRVEIEITEVRQSYAKGRMCRILKPSPFRTVPECSLYERCGGCQYQHIAYTHQLEIKKNQVIDAFERIGKHPAPPVRDVIASPMPYAYRGKAEFHISFKSGRLPVIGYKEAADSRIVPVSRCAIVDESVNRSLTALRGKLNAISAAGRRGGKKEERVILWSDTGKAAVDPGVSGGRGGLVMRPVKEKMLRAPFQGFFQANSALVGSMVDSVIRACALTGKETVLDAYCGSGLFSLFLASSARQLFGVDADGEAVHCAAENLSKEGISNAEFFAGDVGEILRHTFLKTQQSVDIVVLDPPRIGCSSDVLEALKSLGPARIIYISCNPATQARDVRRLRDSGYILRDLQPIDMFPQTKHIEIVGLLERENRI</sequence>
<dbReference type="InterPro" id="IPR030390">
    <property type="entry name" value="MeTrfase_TrmA_AS"/>
</dbReference>
<dbReference type="InterPro" id="IPR002792">
    <property type="entry name" value="TRAM_dom"/>
</dbReference>
<dbReference type="AlphaFoldDB" id="Q2LSE5"/>
<dbReference type="FunCoup" id="Q2LSE5">
    <property type="interactions" value="391"/>
</dbReference>
<keyword evidence="3 4" id="KW-0949">S-adenosyl-L-methionine</keyword>
<evidence type="ECO:0000256" key="2">
    <source>
        <dbReference type="ARBA" id="ARBA00022679"/>
    </source>
</evidence>
<dbReference type="EMBL" id="CP000252">
    <property type="protein sequence ID" value="ABC77009.1"/>
    <property type="molecule type" value="Genomic_DNA"/>
</dbReference>
<feature type="binding site" evidence="4">
    <location>
        <position position="307"/>
    </location>
    <ligand>
        <name>S-adenosyl-L-methionine</name>
        <dbReference type="ChEBI" id="CHEBI:59789"/>
    </ligand>
</feature>
<keyword evidence="2 4" id="KW-0808">Transferase</keyword>
<proteinExistence type="inferred from homology"/>
<evidence type="ECO:0000313" key="7">
    <source>
        <dbReference type="EMBL" id="ABC77009.1"/>
    </source>
</evidence>
<gene>
    <name evidence="7" type="ORF">SYN_01023</name>
</gene>
<evidence type="ECO:0000256" key="3">
    <source>
        <dbReference type="ARBA" id="ARBA00022691"/>
    </source>
</evidence>
<evidence type="ECO:0000256" key="4">
    <source>
        <dbReference type="PROSITE-ProRule" id="PRU01024"/>
    </source>
</evidence>
<dbReference type="PROSITE" id="PS01231">
    <property type="entry name" value="TRMA_2"/>
    <property type="match status" value="1"/>
</dbReference>
<dbReference type="FunFam" id="2.40.50.140:FF:000097">
    <property type="entry name" value="23S rRNA (uracil(1939)-C(5))-methyltransferase RlmD"/>
    <property type="match status" value="1"/>
</dbReference>
<organism evidence="7 8">
    <name type="scientific">Syntrophus aciditrophicus (strain SB)</name>
    <dbReference type="NCBI Taxonomy" id="56780"/>
    <lineage>
        <taxon>Bacteria</taxon>
        <taxon>Pseudomonadati</taxon>
        <taxon>Thermodesulfobacteriota</taxon>
        <taxon>Syntrophia</taxon>
        <taxon>Syntrophales</taxon>
        <taxon>Syntrophaceae</taxon>
        <taxon>Syntrophus</taxon>
    </lineage>
</organism>
<dbReference type="InterPro" id="IPR010280">
    <property type="entry name" value="U5_MeTrfase_fam"/>
</dbReference>
<dbReference type="PROSITE" id="PS01230">
    <property type="entry name" value="TRMA_1"/>
    <property type="match status" value="1"/>
</dbReference>
<dbReference type="InterPro" id="IPR012340">
    <property type="entry name" value="NA-bd_OB-fold"/>
</dbReference>
<dbReference type="PROSITE" id="PS50926">
    <property type="entry name" value="TRAM"/>
    <property type="match status" value="1"/>
</dbReference>
<feature type="binding site" evidence="4">
    <location>
        <position position="356"/>
    </location>
    <ligand>
        <name>S-adenosyl-L-methionine</name>
        <dbReference type="ChEBI" id="CHEBI:59789"/>
    </ligand>
</feature>
<feature type="binding site" evidence="4">
    <location>
        <position position="286"/>
    </location>
    <ligand>
        <name>S-adenosyl-L-methionine</name>
        <dbReference type="ChEBI" id="CHEBI:59789"/>
    </ligand>
</feature>
<feature type="active site" description="Nucleophile" evidence="4">
    <location>
        <position position="383"/>
    </location>
</feature>
<dbReference type="PANTHER" id="PTHR11061">
    <property type="entry name" value="RNA M5U METHYLTRANSFERASE"/>
    <property type="match status" value="1"/>
</dbReference>
<dbReference type="eggNOG" id="COG2265">
    <property type="taxonomic scope" value="Bacteria"/>
</dbReference>
<dbReference type="GO" id="GO:0070041">
    <property type="term" value="F:rRNA (uridine-C5-)-methyltransferase activity"/>
    <property type="evidence" value="ECO:0007669"/>
    <property type="project" value="TreeGrafter"/>
</dbReference>
<dbReference type="KEGG" id="sat:SYN_01023"/>
<dbReference type="InParanoid" id="Q2LSE5"/>
<keyword evidence="8" id="KW-1185">Reference proteome</keyword>
<feature type="active site" evidence="5">
    <location>
        <position position="383"/>
    </location>
</feature>
<evidence type="ECO:0000259" key="6">
    <source>
        <dbReference type="PROSITE" id="PS50926"/>
    </source>
</evidence>
<feature type="binding site" evidence="4">
    <location>
        <position position="257"/>
    </location>
    <ligand>
        <name>S-adenosyl-L-methionine</name>
        <dbReference type="ChEBI" id="CHEBI:59789"/>
    </ligand>
</feature>
<dbReference type="Pfam" id="PF01938">
    <property type="entry name" value="TRAM"/>
    <property type="match status" value="1"/>
</dbReference>
<dbReference type="FunFam" id="3.40.50.150:FF:000009">
    <property type="entry name" value="23S rRNA (Uracil(1939)-C(5))-methyltransferase RlmD"/>
    <property type="match status" value="1"/>
</dbReference>